<evidence type="ECO:0000313" key="4">
    <source>
        <dbReference type="Proteomes" id="UP000445696"/>
    </source>
</evidence>
<dbReference type="Gene3D" id="3.40.50.1820">
    <property type="entry name" value="alpha/beta hydrolase"/>
    <property type="match status" value="1"/>
</dbReference>
<protein>
    <submittedName>
        <fullName evidence="3">Alpha/beta fold hydrolase</fullName>
    </submittedName>
</protein>
<dbReference type="GO" id="GO:0016787">
    <property type="term" value="F:hydrolase activity"/>
    <property type="evidence" value="ECO:0007669"/>
    <property type="project" value="UniProtKB-KW"/>
</dbReference>
<dbReference type="PANTHER" id="PTHR43329">
    <property type="entry name" value="EPOXIDE HYDROLASE"/>
    <property type="match status" value="1"/>
</dbReference>
<dbReference type="EMBL" id="WTVA01000001">
    <property type="protein sequence ID" value="MZR20827.1"/>
    <property type="molecule type" value="Genomic_DNA"/>
</dbReference>
<dbReference type="Pfam" id="PF00561">
    <property type="entry name" value="Abhydrolase_1"/>
    <property type="match status" value="1"/>
</dbReference>
<organism evidence="3 4">
    <name type="scientific">Sneathiella chungangensis</name>
    <dbReference type="NCBI Taxonomy" id="1418234"/>
    <lineage>
        <taxon>Bacteria</taxon>
        <taxon>Pseudomonadati</taxon>
        <taxon>Pseudomonadota</taxon>
        <taxon>Alphaproteobacteria</taxon>
        <taxon>Sneathiellales</taxon>
        <taxon>Sneathiellaceae</taxon>
        <taxon>Sneathiella</taxon>
    </lineage>
</organism>
<feature type="domain" description="AB hydrolase-1" evidence="2">
    <location>
        <begin position="28"/>
        <end position="280"/>
    </location>
</feature>
<accession>A0A845MCC4</accession>
<keyword evidence="1 3" id="KW-0378">Hydrolase</keyword>
<dbReference type="SUPFAM" id="SSF53474">
    <property type="entry name" value="alpha/beta-Hydrolases"/>
    <property type="match status" value="1"/>
</dbReference>
<dbReference type="AlphaFoldDB" id="A0A845MCC4"/>
<proteinExistence type="predicted"/>
<evidence type="ECO:0000313" key="3">
    <source>
        <dbReference type="EMBL" id="MZR20827.1"/>
    </source>
</evidence>
<name>A0A845MCC4_9PROT</name>
<evidence type="ECO:0000256" key="1">
    <source>
        <dbReference type="ARBA" id="ARBA00022801"/>
    </source>
</evidence>
<dbReference type="InterPro" id="IPR000073">
    <property type="entry name" value="AB_hydrolase_1"/>
</dbReference>
<comment type="caution">
    <text evidence="3">The sequence shown here is derived from an EMBL/GenBank/DDBJ whole genome shotgun (WGS) entry which is preliminary data.</text>
</comment>
<dbReference type="PRINTS" id="PR00111">
    <property type="entry name" value="ABHYDROLASE"/>
</dbReference>
<gene>
    <name evidence="3" type="ORF">GQF03_00605</name>
</gene>
<keyword evidence="4" id="KW-1185">Reference proteome</keyword>
<dbReference type="RefSeq" id="WP_161337250.1">
    <property type="nucleotide sequence ID" value="NZ_JBHSDG010000002.1"/>
</dbReference>
<reference evidence="3 4" key="1">
    <citation type="journal article" date="2014" name="Int. J. Syst. Evol. Microbiol.">
        <title>Sneathiella chungangensis sp. nov., isolated from a marine sand, and emended description of the genus Sneathiella.</title>
        <authorList>
            <person name="Siamphan C."/>
            <person name="Kim H."/>
            <person name="Lee J.S."/>
            <person name="Kim W."/>
        </authorList>
    </citation>
    <scope>NUCLEOTIDE SEQUENCE [LARGE SCALE GENOMIC DNA]</scope>
    <source>
        <strain evidence="3 4">KCTC 32476</strain>
    </source>
</reference>
<dbReference type="OrthoDB" id="9804723at2"/>
<sequence length="302" mass="34169">MTAIHHKRAELTDISLHYAECGAENDELVLMLHGFPEFWYCWKDQLPVVGEKYHAVAPDMRGYNLSDKPEGVKAYRIGPLVRDMIELADHFGKESFYLVAHDWGAAIAYAVAIAHPERIKGLMILNGAHPYIFADLLSNNDEQIANSQYMAYFRNPNAEAEMLANNGQWLLDWTFREIIERGLMTEEDADAYRAAWAQPGAMTAMVNYYRASPLVPATKETKGKGFGLNPEDFKVHVPTFVLWGEADHALIKENLVGLENFIDDLTIKRLPGITHWVTHEAPEIVSAEILAFIDRIRPEKAS</sequence>
<dbReference type="Proteomes" id="UP000445696">
    <property type="component" value="Unassembled WGS sequence"/>
</dbReference>
<dbReference type="PRINTS" id="PR00412">
    <property type="entry name" value="EPOXHYDRLASE"/>
</dbReference>
<dbReference type="InterPro" id="IPR000639">
    <property type="entry name" value="Epox_hydrolase-like"/>
</dbReference>
<evidence type="ECO:0000259" key="2">
    <source>
        <dbReference type="Pfam" id="PF00561"/>
    </source>
</evidence>
<dbReference type="InterPro" id="IPR029058">
    <property type="entry name" value="AB_hydrolase_fold"/>
</dbReference>